<dbReference type="AlphaFoldDB" id="A0A2J8NCE8"/>
<sequence>MVTLHGYIESQVQCGQVHCRLPYTAPPVHLKADMDGPLSNRGEKVILFQY</sequence>
<proteinExistence type="predicted"/>
<comment type="caution">
    <text evidence="1">The sequence shown here is derived from an EMBL/GenBank/DDBJ whole genome shotgun (WGS) entry which is preliminary data.</text>
</comment>
<name>A0A2J8NCE8_PANTR</name>
<evidence type="ECO:0000313" key="1">
    <source>
        <dbReference type="EMBL" id="PNI69447.1"/>
    </source>
</evidence>
<dbReference type="EMBL" id="NBAG03000232">
    <property type="protein sequence ID" value="PNI69447.1"/>
    <property type="molecule type" value="Genomic_DNA"/>
</dbReference>
<reference evidence="1 2" key="1">
    <citation type="submission" date="2017-12" db="EMBL/GenBank/DDBJ databases">
        <title>High-resolution comparative analysis of great ape genomes.</title>
        <authorList>
            <person name="Pollen A."/>
            <person name="Hastie A."/>
            <person name="Hormozdiari F."/>
            <person name="Dougherty M."/>
            <person name="Liu R."/>
            <person name="Chaisson M."/>
            <person name="Hoppe E."/>
            <person name="Hill C."/>
            <person name="Pang A."/>
            <person name="Hillier L."/>
            <person name="Baker C."/>
            <person name="Armstrong J."/>
            <person name="Shendure J."/>
            <person name="Paten B."/>
            <person name="Wilson R."/>
            <person name="Chao H."/>
            <person name="Schneider V."/>
            <person name="Ventura M."/>
            <person name="Kronenberg Z."/>
            <person name="Murali S."/>
            <person name="Gordon D."/>
            <person name="Cantsilieris S."/>
            <person name="Munson K."/>
            <person name="Nelson B."/>
            <person name="Raja A."/>
            <person name="Underwood J."/>
            <person name="Diekhans M."/>
            <person name="Fiddes I."/>
            <person name="Haussler D."/>
            <person name="Eichler E."/>
        </authorList>
    </citation>
    <scope>NUCLEOTIDE SEQUENCE [LARGE SCALE GENOMIC DNA]</scope>
    <source>
        <strain evidence="1">Yerkes chimp pedigree #C0471</strain>
    </source>
</reference>
<evidence type="ECO:0000313" key="2">
    <source>
        <dbReference type="Proteomes" id="UP000236370"/>
    </source>
</evidence>
<gene>
    <name evidence="1" type="ORF">CK820_G0012420</name>
</gene>
<dbReference type="Proteomes" id="UP000236370">
    <property type="component" value="Unassembled WGS sequence"/>
</dbReference>
<accession>A0A2J8NCE8</accession>
<organism evidence="1 2">
    <name type="scientific">Pan troglodytes</name>
    <name type="common">Chimpanzee</name>
    <dbReference type="NCBI Taxonomy" id="9598"/>
    <lineage>
        <taxon>Eukaryota</taxon>
        <taxon>Metazoa</taxon>
        <taxon>Chordata</taxon>
        <taxon>Craniata</taxon>
        <taxon>Vertebrata</taxon>
        <taxon>Euteleostomi</taxon>
        <taxon>Mammalia</taxon>
        <taxon>Eutheria</taxon>
        <taxon>Euarchontoglires</taxon>
        <taxon>Primates</taxon>
        <taxon>Haplorrhini</taxon>
        <taxon>Catarrhini</taxon>
        <taxon>Hominidae</taxon>
        <taxon>Pan</taxon>
    </lineage>
</organism>
<protein>
    <submittedName>
        <fullName evidence="1">LHX6 isoform 13</fullName>
    </submittedName>
</protein>